<feature type="domain" description="Translocation and assembly module TamB C-terminal" evidence="5">
    <location>
        <begin position="974"/>
        <end position="1324"/>
    </location>
</feature>
<accession>A0A7S7SHL7</accession>
<proteinExistence type="predicted"/>
<dbReference type="GO" id="GO:0097347">
    <property type="term" value="C:TAM protein secretion complex"/>
    <property type="evidence" value="ECO:0007669"/>
    <property type="project" value="TreeGrafter"/>
</dbReference>
<evidence type="ECO:0000259" key="5">
    <source>
        <dbReference type="Pfam" id="PF04357"/>
    </source>
</evidence>
<gene>
    <name evidence="6" type="ORF">IRI77_25055</name>
</gene>
<evidence type="ECO:0000256" key="4">
    <source>
        <dbReference type="ARBA" id="ARBA00023136"/>
    </source>
</evidence>
<comment type="subcellular location">
    <subcellularLocation>
        <location evidence="1">Membrane</location>
        <topology evidence="1">Single-pass membrane protein</topology>
    </subcellularLocation>
</comment>
<dbReference type="Pfam" id="PF04357">
    <property type="entry name" value="TamB"/>
    <property type="match status" value="1"/>
</dbReference>
<dbReference type="InterPro" id="IPR007452">
    <property type="entry name" value="TamB_C"/>
</dbReference>
<dbReference type="GO" id="GO:0005886">
    <property type="term" value="C:plasma membrane"/>
    <property type="evidence" value="ECO:0007669"/>
    <property type="project" value="InterPro"/>
</dbReference>
<keyword evidence="3" id="KW-1133">Transmembrane helix</keyword>
<dbReference type="KEGG" id="pfer:IRI77_25055"/>
<dbReference type="PANTHER" id="PTHR36985:SF1">
    <property type="entry name" value="TRANSLOCATION AND ASSEMBLY MODULE SUBUNIT TAMB"/>
    <property type="match status" value="1"/>
</dbReference>
<keyword evidence="4" id="KW-0472">Membrane</keyword>
<dbReference type="RefSeq" id="WP_194447731.1">
    <property type="nucleotide sequence ID" value="NZ_CP063849.1"/>
</dbReference>
<dbReference type="EMBL" id="CP063849">
    <property type="protein sequence ID" value="QOY86062.1"/>
    <property type="molecule type" value="Genomic_DNA"/>
</dbReference>
<evidence type="ECO:0000256" key="2">
    <source>
        <dbReference type="ARBA" id="ARBA00022692"/>
    </source>
</evidence>
<organism evidence="6 7">
    <name type="scientific">Paludibaculum fermentans</name>
    <dbReference type="NCBI Taxonomy" id="1473598"/>
    <lineage>
        <taxon>Bacteria</taxon>
        <taxon>Pseudomonadati</taxon>
        <taxon>Acidobacteriota</taxon>
        <taxon>Terriglobia</taxon>
        <taxon>Bryobacterales</taxon>
        <taxon>Bryobacteraceae</taxon>
        <taxon>Paludibaculum</taxon>
    </lineage>
</organism>
<dbReference type="Proteomes" id="UP000593892">
    <property type="component" value="Chromosome"/>
</dbReference>
<keyword evidence="7" id="KW-1185">Reference proteome</keyword>
<evidence type="ECO:0000313" key="6">
    <source>
        <dbReference type="EMBL" id="QOY86062.1"/>
    </source>
</evidence>
<sequence length="1325" mass="142947">MSRRLKWILATVVLLLAGLSAGIVLVLRSDWLREKLRASIVEEVERASGGQATLKSFDFDWGTMTARTGEFTLRGKEAQEQAPLFQADRIQLGLTVLSWIGRDVRLNDLTVEKPRIHIYVAQDGTTNLPEPKLKKTGGNAVQDLIALKIGKLNVRDGLLEFDSKAIPFSVVAEGLNATLTYDMVKPRYKAAISARALRLPDGLAPQLEATALLEANQLEIERARLSLGDSWLEASGPLKDFKNLSGDLKFKGSVLMRDIPGSPVQEGFAVAEGTALFGPDRTPLVQGTIRLEQAGYTAKGVRLRNVSAASKFELTPSLLILTGLGVRSPYGAWNGAGELRDWKLFHLKGDLTAVALDLVQAAVLDQPYAWDGSLRGPVEVSGEITSAGVAHLLAKVALDVAPKEGDLPVSGRIEAAWNQDSGKLDLGASHLETQSARVNFQGTLGERLEVGLFASRLHDLDPVIGLLLREDGYRLPISLEDGEARVNAVVSGDLKDPRLQGHVSMTNAVYESVLFQRVAAEFQLSRGRLELTAMELRRNEAATSGHLALGLKNWVPGSDSVLDGAFDLKNAKLIDLLQVAKITAPIQGGLAGAVTLGGTLGQPVGSLNFTLTGVDWQEEKFDRIAGNLQLKPGGALQGAADLDQMHLSLAGQYQHPNGNFRAGELNLTMQSSGLQLRDSERAMTIRPGLDGDVKAELRTRVSIEDGTPLLRALDGALAIRGLRIGGRQLGELLVNGTTSSGQLTVTASLNLPGSKVEGDATIQLSGDYASKGTFRSPRLPFRLIKDLTSSSADPSKDEPWPARGFIEGSVAWQAPLTDPRKGSAVITVKTLQVRPRDAQPLETQVDTNDMTLRNDGPLVIEVDANSARFKSAKVTALDTSLALSGAYLFPAKNPWNLNVKGSANLAILGSFRPDLISTGVAEIDASVRGTAADPQLSGRMTIQKASFFLKDLPNGIENASGTVYFEKNRANIEQLTGQTGGGKFSVNGFLGVSGQELTYRLQANASNIRVRYPEGVSTTLDAALTLTGSTFRSLLAGSITIQRSGFSSGSDLASMVGGSGNPIPSAASQHEFLRNLQFDVRIRTTPDAVFQSSYTQDLQTEADLRLRGSPAKPILLGSVKSSQGGIQFFGNRYTVSRGEILFYNTAVVQPQIDLDLETRVRGITVYINVNGPLSRLNFTYRSEPPLQSSEIVALLTVGRQPESTSSSVTASQSIRNQNVMENTPNSLLGGALSAGVSSRVERFFGSSRIRIDPNFTGVENLPQARLSVEQSISRDITLTYITNLSRSQQQIVRVEWDLNKQWSVVAVKDENGTFAMDFLYRKRFK</sequence>
<evidence type="ECO:0000256" key="3">
    <source>
        <dbReference type="ARBA" id="ARBA00022989"/>
    </source>
</evidence>
<evidence type="ECO:0000313" key="7">
    <source>
        <dbReference type="Proteomes" id="UP000593892"/>
    </source>
</evidence>
<reference evidence="6 7" key="1">
    <citation type="submission" date="2020-10" db="EMBL/GenBank/DDBJ databases">
        <title>Complete genome sequence of Paludibaculum fermentans P105T, a facultatively anaerobic acidobacterium capable of dissimilatory Fe(III) reduction.</title>
        <authorList>
            <person name="Dedysh S.N."/>
            <person name="Beletsky A.V."/>
            <person name="Kulichevskaya I.S."/>
            <person name="Mardanov A.V."/>
            <person name="Ravin N.V."/>
        </authorList>
    </citation>
    <scope>NUCLEOTIDE SEQUENCE [LARGE SCALE GENOMIC DNA]</scope>
    <source>
        <strain evidence="6 7">P105</strain>
    </source>
</reference>
<dbReference type="PANTHER" id="PTHR36985">
    <property type="entry name" value="TRANSLOCATION AND ASSEMBLY MODULE SUBUNIT TAMB"/>
    <property type="match status" value="1"/>
</dbReference>
<protein>
    <submittedName>
        <fullName evidence="6">Translocation/assembly module TamB domain-containing protein</fullName>
    </submittedName>
</protein>
<name>A0A7S7SHL7_PALFE</name>
<keyword evidence="2" id="KW-0812">Transmembrane</keyword>
<evidence type="ECO:0000256" key="1">
    <source>
        <dbReference type="ARBA" id="ARBA00004167"/>
    </source>
</evidence>
<dbReference type="GO" id="GO:0009306">
    <property type="term" value="P:protein secretion"/>
    <property type="evidence" value="ECO:0007669"/>
    <property type="project" value="InterPro"/>
</dbReference>